<comment type="caution">
    <text evidence="1">The sequence shown here is derived from an EMBL/GenBank/DDBJ whole genome shotgun (WGS) entry which is preliminary data.</text>
</comment>
<dbReference type="AlphaFoldDB" id="A0A0F9P519"/>
<gene>
    <name evidence="1" type="ORF">LCGC14_0944940</name>
</gene>
<name>A0A0F9P519_9ZZZZ</name>
<proteinExistence type="predicted"/>
<organism evidence="1">
    <name type="scientific">marine sediment metagenome</name>
    <dbReference type="NCBI Taxonomy" id="412755"/>
    <lineage>
        <taxon>unclassified sequences</taxon>
        <taxon>metagenomes</taxon>
        <taxon>ecological metagenomes</taxon>
    </lineage>
</organism>
<protein>
    <submittedName>
        <fullName evidence="1">Uncharacterized protein</fullName>
    </submittedName>
</protein>
<accession>A0A0F9P519</accession>
<reference evidence="1" key="1">
    <citation type="journal article" date="2015" name="Nature">
        <title>Complex archaea that bridge the gap between prokaryotes and eukaryotes.</title>
        <authorList>
            <person name="Spang A."/>
            <person name="Saw J.H."/>
            <person name="Jorgensen S.L."/>
            <person name="Zaremba-Niedzwiedzka K."/>
            <person name="Martijn J."/>
            <person name="Lind A.E."/>
            <person name="van Eijk R."/>
            <person name="Schleper C."/>
            <person name="Guy L."/>
            <person name="Ettema T.J."/>
        </authorList>
    </citation>
    <scope>NUCLEOTIDE SEQUENCE</scope>
</reference>
<dbReference type="EMBL" id="LAZR01003327">
    <property type="protein sequence ID" value="KKN19507.1"/>
    <property type="molecule type" value="Genomic_DNA"/>
</dbReference>
<evidence type="ECO:0000313" key="1">
    <source>
        <dbReference type="EMBL" id="KKN19507.1"/>
    </source>
</evidence>
<sequence length="215" mass="23064">MLQLIHGFAPARTSVGLPICTLPAHQRHVRFQQGQGLVIATTLVFRWMLGGNGGIWLGRQQVARVRVLLTVLDVASPSLRVSSIRRHIVQGLVGLKPLMQRLQVGIKGRVGAIGKAGGCCSAAMYSYGILKRPSEPARAPRNPTSLNIASSWSKFWGVLSNAMSRFTTGMVSATTTGLRILNCGLDSNRQVHERTSGSIVRPALVTAISGVFTLA</sequence>